<dbReference type="NCBIfam" id="TIGR00036">
    <property type="entry name" value="dapB"/>
    <property type="match status" value="1"/>
</dbReference>
<protein>
    <recommendedName>
        <fullName evidence="9 12">4-hydroxy-tetrahydrodipicolinate reductase</fullName>
        <shortName evidence="12">HTPA reductase</shortName>
        <ecNumber evidence="9 12">1.17.1.8</ecNumber>
    </recommendedName>
</protein>
<dbReference type="GO" id="GO:0051287">
    <property type="term" value="F:NAD binding"/>
    <property type="evidence" value="ECO:0007669"/>
    <property type="project" value="UniProtKB-UniRule"/>
</dbReference>
<evidence type="ECO:0000256" key="4">
    <source>
        <dbReference type="ARBA" id="ARBA00022915"/>
    </source>
</evidence>
<keyword evidence="12" id="KW-0963">Cytoplasm</keyword>
<evidence type="ECO:0000256" key="1">
    <source>
        <dbReference type="ARBA" id="ARBA00006642"/>
    </source>
</evidence>
<dbReference type="Pfam" id="PF01113">
    <property type="entry name" value="DapB_N"/>
    <property type="match status" value="1"/>
</dbReference>
<accession>A0A379DVA4</accession>
<dbReference type="Gene3D" id="3.30.360.10">
    <property type="entry name" value="Dihydrodipicolinate Reductase, domain 2"/>
    <property type="match status" value="1"/>
</dbReference>
<name>A0A379DVA4_9BACT</name>
<proteinExistence type="inferred from homology"/>
<evidence type="ECO:0000256" key="11">
    <source>
        <dbReference type="ARBA" id="ARBA00049396"/>
    </source>
</evidence>
<keyword evidence="6 12" id="KW-0520">NAD</keyword>
<dbReference type="Proteomes" id="UP000254072">
    <property type="component" value="Unassembled WGS sequence"/>
</dbReference>
<keyword evidence="7 12" id="KW-0457">Lysine biosynthesis</keyword>
<dbReference type="GO" id="GO:0009089">
    <property type="term" value="P:lysine biosynthetic process via diaminopimelate"/>
    <property type="evidence" value="ECO:0007669"/>
    <property type="project" value="UniProtKB-UniRule"/>
</dbReference>
<dbReference type="AlphaFoldDB" id="A0A379DVA4"/>
<dbReference type="Pfam" id="PF05173">
    <property type="entry name" value="DapB_C"/>
    <property type="match status" value="1"/>
</dbReference>
<feature type="binding site" evidence="12">
    <location>
        <begin position="99"/>
        <end position="101"/>
    </location>
    <ligand>
        <name>NAD(+)</name>
        <dbReference type="ChEBI" id="CHEBI:57540"/>
    </ligand>
</feature>
<evidence type="ECO:0000259" key="13">
    <source>
        <dbReference type="Pfam" id="PF01113"/>
    </source>
</evidence>
<evidence type="ECO:0000256" key="2">
    <source>
        <dbReference type="ARBA" id="ARBA00022605"/>
    </source>
</evidence>
<dbReference type="GO" id="GO:0050661">
    <property type="term" value="F:NADP binding"/>
    <property type="evidence" value="ECO:0007669"/>
    <property type="project" value="UniProtKB-UniRule"/>
</dbReference>
<feature type="active site" description="Proton donor/acceptor" evidence="12">
    <location>
        <position position="159"/>
    </location>
</feature>
<dbReference type="UniPathway" id="UPA00034">
    <property type="reaction ID" value="UER00018"/>
</dbReference>
<feature type="active site" description="Proton donor" evidence="12">
    <location>
        <position position="163"/>
    </location>
</feature>
<evidence type="ECO:0000256" key="9">
    <source>
        <dbReference type="ARBA" id="ARBA00038983"/>
    </source>
</evidence>
<dbReference type="SUPFAM" id="SSF55347">
    <property type="entry name" value="Glyceraldehyde-3-phosphate dehydrogenase-like, C-terminal domain"/>
    <property type="match status" value="1"/>
</dbReference>
<dbReference type="HAMAP" id="MF_00102">
    <property type="entry name" value="DapB"/>
    <property type="match status" value="1"/>
</dbReference>
<keyword evidence="5 12" id="KW-0560">Oxidoreductase</keyword>
<comment type="function">
    <text evidence="12">Catalyzes the conversion of 4-hydroxy-tetrahydrodipicolinate (HTPA) to tetrahydrodipicolinate.</text>
</comment>
<dbReference type="EMBL" id="UGTL01000001">
    <property type="protein sequence ID" value="SUB84403.1"/>
    <property type="molecule type" value="Genomic_DNA"/>
</dbReference>
<comment type="pathway">
    <text evidence="8 12">Amino-acid biosynthesis; L-lysine biosynthesis via DAP pathway; (S)-tetrahydrodipicolinate from L-aspartate: step 4/4.</text>
</comment>
<feature type="domain" description="Dihydrodipicolinate reductase C-terminal" evidence="14">
    <location>
        <begin position="130"/>
        <end position="271"/>
    </location>
</feature>
<dbReference type="GO" id="GO:0005829">
    <property type="term" value="C:cytosol"/>
    <property type="evidence" value="ECO:0007669"/>
    <property type="project" value="TreeGrafter"/>
</dbReference>
<evidence type="ECO:0000256" key="8">
    <source>
        <dbReference type="ARBA" id="ARBA00037922"/>
    </source>
</evidence>
<dbReference type="PANTHER" id="PTHR20836:SF0">
    <property type="entry name" value="4-HYDROXY-TETRAHYDRODIPICOLINATE REDUCTASE 1, CHLOROPLASTIC-RELATED"/>
    <property type="match status" value="1"/>
</dbReference>
<reference evidence="15 16" key="1">
    <citation type="submission" date="2018-06" db="EMBL/GenBank/DDBJ databases">
        <authorList>
            <consortium name="Pathogen Informatics"/>
            <person name="Doyle S."/>
        </authorList>
    </citation>
    <scope>NUCLEOTIDE SEQUENCE [LARGE SCALE GENOMIC DNA]</scope>
    <source>
        <strain evidence="15 16">NCTC11157</strain>
    </source>
</reference>
<evidence type="ECO:0000256" key="12">
    <source>
        <dbReference type="HAMAP-Rule" id="MF_00102"/>
    </source>
</evidence>
<dbReference type="GO" id="GO:0008839">
    <property type="term" value="F:4-hydroxy-tetrahydrodipicolinate reductase"/>
    <property type="evidence" value="ECO:0007669"/>
    <property type="project" value="UniProtKB-UniRule"/>
</dbReference>
<comment type="caution">
    <text evidence="12">Was originally thought to be a dihydrodipicolinate reductase (DHDPR), catalyzing the conversion of dihydrodipicolinate to tetrahydrodipicolinate. However, it was shown in E.coli that the substrate of the enzymatic reaction is not dihydrodipicolinate (DHDP) but in fact (2S,4S)-4-hydroxy-2,3,4,5-tetrahydrodipicolinic acid (HTPA), the product released by the DapA-catalyzed reaction.</text>
</comment>
<dbReference type="GO" id="GO:0019877">
    <property type="term" value="P:diaminopimelate biosynthetic process"/>
    <property type="evidence" value="ECO:0007669"/>
    <property type="project" value="UniProtKB-UniRule"/>
</dbReference>
<evidence type="ECO:0000256" key="10">
    <source>
        <dbReference type="ARBA" id="ARBA00049080"/>
    </source>
</evidence>
<comment type="similarity">
    <text evidence="1 12">Belongs to the DapB family.</text>
</comment>
<dbReference type="GO" id="GO:0016726">
    <property type="term" value="F:oxidoreductase activity, acting on CH or CH2 groups, NAD or NADP as acceptor"/>
    <property type="evidence" value="ECO:0007669"/>
    <property type="project" value="UniProtKB-UniRule"/>
</dbReference>
<sequence length="274" mass="30507">MLSMISTNFVGGYYLHFIIKIISKMKIALIGYGKMGHMIEQIALERGHEIVCKIDADNQEDFDSAAFKGADVAIEFTNPTAAYGNYLKAFKHNVKVVSGSTGWKNEHQADVERLCKEGQTLFWASNFSIGVAIFSAVNRYLAKIMNQYPQYDVEMEETHHIHKLDAPSGTAITLAEDILENIDRKEQWAKGKQTNADGTITEMEEMGKNVLPIASVRRGEVPGIHSISYDSEADKITITHDAHNRKGFALGAVLAAEYTKDHTGLLSTDDLFKF</sequence>
<evidence type="ECO:0000256" key="3">
    <source>
        <dbReference type="ARBA" id="ARBA00022857"/>
    </source>
</evidence>
<evidence type="ECO:0000313" key="15">
    <source>
        <dbReference type="EMBL" id="SUB84403.1"/>
    </source>
</evidence>
<comment type="catalytic activity">
    <reaction evidence="11 12">
        <text>(S)-2,3,4,5-tetrahydrodipicolinate + NAD(+) + H2O = (2S,4S)-4-hydroxy-2,3,4,5-tetrahydrodipicolinate + NADH + H(+)</text>
        <dbReference type="Rhea" id="RHEA:35323"/>
        <dbReference type="ChEBI" id="CHEBI:15377"/>
        <dbReference type="ChEBI" id="CHEBI:15378"/>
        <dbReference type="ChEBI" id="CHEBI:16845"/>
        <dbReference type="ChEBI" id="CHEBI:57540"/>
        <dbReference type="ChEBI" id="CHEBI:57945"/>
        <dbReference type="ChEBI" id="CHEBI:67139"/>
        <dbReference type="EC" id="1.17.1.8"/>
    </reaction>
</comment>
<dbReference type="SUPFAM" id="SSF51735">
    <property type="entry name" value="NAD(P)-binding Rossmann-fold domains"/>
    <property type="match status" value="1"/>
</dbReference>
<comment type="catalytic activity">
    <reaction evidence="10 12">
        <text>(S)-2,3,4,5-tetrahydrodipicolinate + NADP(+) + H2O = (2S,4S)-4-hydroxy-2,3,4,5-tetrahydrodipicolinate + NADPH + H(+)</text>
        <dbReference type="Rhea" id="RHEA:35331"/>
        <dbReference type="ChEBI" id="CHEBI:15377"/>
        <dbReference type="ChEBI" id="CHEBI:15378"/>
        <dbReference type="ChEBI" id="CHEBI:16845"/>
        <dbReference type="ChEBI" id="CHEBI:57783"/>
        <dbReference type="ChEBI" id="CHEBI:58349"/>
        <dbReference type="ChEBI" id="CHEBI:67139"/>
        <dbReference type="EC" id="1.17.1.8"/>
    </reaction>
</comment>
<dbReference type="EC" id="1.17.1.8" evidence="9 12"/>
<dbReference type="InterPro" id="IPR036291">
    <property type="entry name" value="NAD(P)-bd_dom_sf"/>
</dbReference>
<keyword evidence="3 12" id="KW-0521">NADP</keyword>
<keyword evidence="2 12" id="KW-0028">Amino-acid biosynthesis</keyword>
<keyword evidence="4 12" id="KW-0220">Diaminopimelate biosynthesis</keyword>
<feature type="binding site" evidence="12">
    <location>
        <begin position="169"/>
        <end position="170"/>
    </location>
    <ligand>
        <name>(S)-2,3,4,5-tetrahydrodipicolinate</name>
        <dbReference type="ChEBI" id="CHEBI:16845"/>
    </ligand>
</feature>
<dbReference type="InterPro" id="IPR023940">
    <property type="entry name" value="DHDPR_bac"/>
</dbReference>
<evidence type="ECO:0000256" key="5">
    <source>
        <dbReference type="ARBA" id="ARBA00023002"/>
    </source>
</evidence>
<evidence type="ECO:0000256" key="6">
    <source>
        <dbReference type="ARBA" id="ARBA00023027"/>
    </source>
</evidence>
<dbReference type="InterPro" id="IPR022663">
    <property type="entry name" value="DapB_C"/>
</dbReference>
<comment type="subcellular location">
    <subcellularLocation>
        <location evidence="12">Cytoplasm</location>
    </subcellularLocation>
</comment>
<feature type="domain" description="Dihydrodipicolinate reductase N-terminal" evidence="13">
    <location>
        <begin position="25"/>
        <end position="127"/>
    </location>
</feature>
<dbReference type="PANTHER" id="PTHR20836">
    <property type="entry name" value="DIHYDRODIPICOLINATE REDUCTASE"/>
    <property type="match status" value="1"/>
</dbReference>
<evidence type="ECO:0000259" key="14">
    <source>
        <dbReference type="Pfam" id="PF05173"/>
    </source>
</evidence>
<evidence type="ECO:0000313" key="16">
    <source>
        <dbReference type="Proteomes" id="UP000254072"/>
    </source>
</evidence>
<feature type="binding site" evidence="12">
    <location>
        <position position="160"/>
    </location>
    <ligand>
        <name>(S)-2,3,4,5-tetrahydrodipicolinate</name>
        <dbReference type="ChEBI" id="CHEBI:16845"/>
    </ligand>
</feature>
<feature type="binding site" evidence="12">
    <location>
        <position position="57"/>
    </location>
    <ligand>
        <name>NAD(+)</name>
        <dbReference type="ChEBI" id="CHEBI:57540"/>
    </ligand>
</feature>
<organism evidence="15 16">
    <name type="scientific">Prevotella disiens</name>
    <dbReference type="NCBI Taxonomy" id="28130"/>
    <lineage>
        <taxon>Bacteria</taxon>
        <taxon>Pseudomonadati</taxon>
        <taxon>Bacteroidota</taxon>
        <taxon>Bacteroidia</taxon>
        <taxon>Bacteroidales</taxon>
        <taxon>Prevotellaceae</taxon>
        <taxon>Prevotella</taxon>
    </lineage>
</organism>
<dbReference type="Gene3D" id="3.40.50.720">
    <property type="entry name" value="NAD(P)-binding Rossmann-like Domain"/>
    <property type="match status" value="1"/>
</dbReference>
<comment type="caution">
    <text evidence="12">Lacks conserved residue(s) required for the propagation of feature annotation.</text>
</comment>
<gene>
    <name evidence="12 15" type="primary">dapB</name>
    <name evidence="15" type="ORF">NCTC11157_00106</name>
</gene>
<feature type="binding site" evidence="12">
    <location>
        <begin position="124"/>
        <end position="127"/>
    </location>
    <ligand>
        <name>NAD(+)</name>
        <dbReference type="ChEBI" id="CHEBI:57540"/>
    </ligand>
</feature>
<dbReference type="InterPro" id="IPR000846">
    <property type="entry name" value="DapB_N"/>
</dbReference>
<comment type="subunit">
    <text evidence="12">Homotetramer.</text>
</comment>
<evidence type="ECO:0000256" key="7">
    <source>
        <dbReference type="ARBA" id="ARBA00023154"/>
    </source>
</evidence>
<dbReference type="CDD" id="cd02274">
    <property type="entry name" value="DHDPR_N"/>
    <property type="match status" value="1"/>
</dbReference>
<dbReference type="PIRSF" id="PIRSF000161">
    <property type="entry name" value="DHPR"/>
    <property type="match status" value="1"/>
</dbReference>